<dbReference type="InterPro" id="IPR004089">
    <property type="entry name" value="MCPsignal_dom"/>
</dbReference>
<dbReference type="SUPFAM" id="SSF58104">
    <property type="entry name" value="Methyl-accepting chemotaxis protein (MCP) signaling domain"/>
    <property type="match status" value="1"/>
</dbReference>
<evidence type="ECO:0000256" key="2">
    <source>
        <dbReference type="ARBA" id="ARBA00022475"/>
    </source>
</evidence>
<dbReference type="Gene3D" id="1.10.287.950">
    <property type="entry name" value="Methyl-accepting chemotaxis protein"/>
    <property type="match status" value="1"/>
</dbReference>
<evidence type="ECO:0000313" key="14">
    <source>
        <dbReference type="Proteomes" id="UP000198565"/>
    </source>
</evidence>
<feature type="transmembrane region" description="Helical" evidence="9">
    <location>
        <begin position="12"/>
        <end position="30"/>
    </location>
</feature>
<dbReference type="GO" id="GO:0006935">
    <property type="term" value="P:chemotaxis"/>
    <property type="evidence" value="ECO:0007669"/>
    <property type="project" value="UniProtKB-ARBA"/>
</dbReference>
<evidence type="ECO:0000256" key="3">
    <source>
        <dbReference type="ARBA" id="ARBA00022519"/>
    </source>
</evidence>
<dbReference type="PROSITE" id="PS51257">
    <property type="entry name" value="PROKAR_LIPOPROTEIN"/>
    <property type="match status" value="1"/>
</dbReference>
<name>A0A1I4ITR3_9BACI</name>
<evidence type="ECO:0000259" key="12">
    <source>
        <dbReference type="PROSITE" id="PS50885"/>
    </source>
</evidence>
<feature type="coiled-coil region" evidence="8">
    <location>
        <begin position="95"/>
        <end position="129"/>
    </location>
</feature>
<keyword evidence="14" id="KW-1185">Reference proteome</keyword>
<evidence type="ECO:0000313" key="13">
    <source>
        <dbReference type="EMBL" id="SFL57705.1"/>
    </source>
</evidence>
<evidence type="ECO:0000256" key="8">
    <source>
        <dbReference type="SAM" id="Coils"/>
    </source>
</evidence>
<dbReference type="CDD" id="cd11386">
    <property type="entry name" value="MCP_signal"/>
    <property type="match status" value="1"/>
</dbReference>
<evidence type="ECO:0000256" key="4">
    <source>
        <dbReference type="ARBA" id="ARBA00023136"/>
    </source>
</evidence>
<evidence type="ECO:0000256" key="1">
    <source>
        <dbReference type="ARBA" id="ARBA00004429"/>
    </source>
</evidence>
<keyword evidence="9" id="KW-0812">Transmembrane</keyword>
<dbReference type="SMART" id="SM00304">
    <property type="entry name" value="HAMP"/>
    <property type="match status" value="2"/>
</dbReference>
<feature type="domain" description="T-SNARE coiled-coil homology" evidence="11">
    <location>
        <begin position="261"/>
        <end position="323"/>
    </location>
</feature>
<dbReference type="InterPro" id="IPR003660">
    <property type="entry name" value="HAMP_dom"/>
</dbReference>
<sequence>MTHMHLRRKLRLNSLLPLIIACIIIGFIAFQMTQIHSSDNENVEQLVDVEKLNSAVISVEQGLSSFSLNKTDADAQSVRNSIQKSLDILTELSNTDRAEKQLLKVEEKLDTLETEVTVALDEKDAAEAKRQSIRTRGIQNDIYLLQLIIDENYQMAQQDLDTKINSIIIFTIVSGIVLLLGTGSFSFIMTNRIVRPIYTLTDHADAISNGDLTRTIEQTSRKDEIGQLHNSFVRMNQDLKELIANVLDTAQSVAASAEQLSANADETTTATEQIANTIQEVSDGSEKQLDNVEQSSQNVTQISEDIESISTRITRASESSNHASVQSEHGMDTVKRVSEQMAIINRNTEDTGQVIEGLNNHSQEINKIVDMITNIAEQTNLLALNAAIEAARAGEHGKGFAVVADEVRKLAEESGQSARQINELITVMQQTTGQAVESMEVGNEAVKQGSSLVSETSDAFGNITKVVSDVQDRMSEVTTSLDQMKDNNQTLVTSMNNVSSITEKTAHHSQEVASATEEQTASIQEVSSATKVLAEMAQELQDKVSRFRI</sequence>
<protein>
    <submittedName>
        <fullName evidence="13">Methyl-accepting chemotaxis protein</fullName>
    </submittedName>
</protein>
<proteinExistence type="inferred from homology"/>
<feature type="domain" description="Methyl-accepting transducer" evidence="10">
    <location>
        <begin position="263"/>
        <end position="534"/>
    </location>
</feature>
<keyword evidence="9" id="KW-1133">Transmembrane helix</keyword>
<keyword evidence="2" id="KW-1003">Cell membrane</keyword>
<dbReference type="Pfam" id="PF00015">
    <property type="entry name" value="MCPsignal"/>
    <property type="match status" value="1"/>
</dbReference>
<dbReference type="PANTHER" id="PTHR32089">
    <property type="entry name" value="METHYL-ACCEPTING CHEMOTAXIS PROTEIN MCPB"/>
    <property type="match status" value="1"/>
</dbReference>
<keyword evidence="3" id="KW-0997">Cell inner membrane</keyword>
<evidence type="ECO:0000256" key="6">
    <source>
        <dbReference type="ARBA" id="ARBA00029447"/>
    </source>
</evidence>
<dbReference type="PROSITE" id="PS50111">
    <property type="entry name" value="CHEMOTAXIS_TRANSDUC_2"/>
    <property type="match status" value="1"/>
</dbReference>
<evidence type="ECO:0000259" key="10">
    <source>
        <dbReference type="PROSITE" id="PS50111"/>
    </source>
</evidence>
<dbReference type="AlphaFoldDB" id="A0A1I4ITR3"/>
<gene>
    <name evidence="13" type="ORF">SAMN04487943_102293</name>
</gene>
<feature type="domain" description="HAMP" evidence="12">
    <location>
        <begin position="191"/>
        <end position="244"/>
    </location>
</feature>
<evidence type="ECO:0000256" key="9">
    <source>
        <dbReference type="SAM" id="Phobius"/>
    </source>
</evidence>
<dbReference type="Pfam" id="PF00672">
    <property type="entry name" value="HAMP"/>
    <property type="match status" value="1"/>
</dbReference>
<reference evidence="14" key="1">
    <citation type="submission" date="2016-10" db="EMBL/GenBank/DDBJ databases">
        <authorList>
            <person name="Varghese N."/>
            <person name="Submissions S."/>
        </authorList>
    </citation>
    <scope>NUCLEOTIDE SEQUENCE [LARGE SCALE GENOMIC DNA]</scope>
    <source>
        <strain evidence="14">CGMCC 1.4250</strain>
    </source>
</reference>
<dbReference type="SMART" id="SM00283">
    <property type="entry name" value="MA"/>
    <property type="match status" value="1"/>
</dbReference>
<comment type="similarity">
    <text evidence="6">Belongs to the methyl-accepting chemotaxis (MCP) protein family.</text>
</comment>
<dbReference type="FunFam" id="1.10.287.950:FF:000001">
    <property type="entry name" value="Methyl-accepting chemotaxis sensory transducer"/>
    <property type="match status" value="1"/>
</dbReference>
<evidence type="ECO:0000256" key="7">
    <source>
        <dbReference type="PROSITE-ProRule" id="PRU00284"/>
    </source>
</evidence>
<dbReference type="EMBL" id="FOTR01000002">
    <property type="protein sequence ID" value="SFL57705.1"/>
    <property type="molecule type" value="Genomic_DNA"/>
</dbReference>
<comment type="subcellular location">
    <subcellularLocation>
        <location evidence="1">Cell inner membrane</location>
        <topology evidence="1">Multi-pass membrane protein</topology>
    </subcellularLocation>
</comment>
<dbReference type="PANTHER" id="PTHR32089:SF112">
    <property type="entry name" value="LYSOZYME-LIKE PROTEIN-RELATED"/>
    <property type="match status" value="1"/>
</dbReference>
<dbReference type="Proteomes" id="UP000198565">
    <property type="component" value="Unassembled WGS sequence"/>
</dbReference>
<organism evidence="13 14">
    <name type="scientific">Gracilibacillus orientalis</name>
    <dbReference type="NCBI Taxonomy" id="334253"/>
    <lineage>
        <taxon>Bacteria</taxon>
        <taxon>Bacillati</taxon>
        <taxon>Bacillota</taxon>
        <taxon>Bacilli</taxon>
        <taxon>Bacillales</taxon>
        <taxon>Bacillaceae</taxon>
        <taxon>Gracilibacillus</taxon>
    </lineage>
</organism>
<dbReference type="Gene3D" id="6.10.340.10">
    <property type="match status" value="1"/>
</dbReference>
<dbReference type="InterPro" id="IPR000727">
    <property type="entry name" value="T_SNARE_dom"/>
</dbReference>
<dbReference type="PROSITE" id="PS50885">
    <property type="entry name" value="HAMP"/>
    <property type="match status" value="1"/>
</dbReference>
<dbReference type="STRING" id="334253.SAMN04487943_102293"/>
<keyword evidence="5 7" id="KW-0807">Transducer</keyword>
<keyword evidence="8" id="KW-0175">Coiled coil</keyword>
<accession>A0A1I4ITR3</accession>
<dbReference type="GO" id="GO:0007165">
    <property type="term" value="P:signal transduction"/>
    <property type="evidence" value="ECO:0007669"/>
    <property type="project" value="UniProtKB-KW"/>
</dbReference>
<evidence type="ECO:0000256" key="5">
    <source>
        <dbReference type="ARBA" id="ARBA00023224"/>
    </source>
</evidence>
<dbReference type="CDD" id="cd06225">
    <property type="entry name" value="HAMP"/>
    <property type="match status" value="1"/>
</dbReference>
<keyword evidence="4 9" id="KW-0472">Membrane</keyword>
<evidence type="ECO:0000259" key="11">
    <source>
        <dbReference type="PROSITE" id="PS50192"/>
    </source>
</evidence>
<dbReference type="OrthoDB" id="2450685at2"/>
<feature type="transmembrane region" description="Helical" evidence="9">
    <location>
        <begin position="167"/>
        <end position="188"/>
    </location>
</feature>
<dbReference type="PROSITE" id="PS50192">
    <property type="entry name" value="T_SNARE"/>
    <property type="match status" value="1"/>
</dbReference>
<dbReference type="GO" id="GO:0005886">
    <property type="term" value="C:plasma membrane"/>
    <property type="evidence" value="ECO:0007669"/>
    <property type="project" value="UniProtKB-SubCell"/>
</dbReference>